<evidence type="ECO:0000313" key="10">
    <source>
        <dbReference type="Proteomes" id="UP000009145"/>
    </source>
</evidence>
<dbReference type="Gene3D" id="1.20.1550.10">
    <property type="entry name" value="DsbB-like"/>
    <property type="match status" value="1"/>
</dbReference>
<dbReference type="KEGG" id="mec:Q7C_630"/>
<dbReference type="EMBL" id="CP003380">
    <property type="protein sequence ID" value="AFJ01801.1"/>
    <property type="molecule type" value="Genomic_DNA"/>
</dbReference>
<dbReference type="Proteomes" id="UP000009145">
    <property type="component" value="Chromosome"/>
</dbReference>
<dbReference type="GO" id="GO:0005886">
    <property type="term" value="C:plasma membrane"/>
    <property type="evidence" value="ECO:0007669"/>
    <property type="project" value="UniProtKB-SubCell"/>
</dbReference>
<keyword evidence="7" id="KW-0676">Redox-active center</keyword>
<dbReference type="HOGENOM" id="CLU_098660_1_1_6"/>
<proteinExistence type="predicted"/>
<dbReference type="SUPFAM" id="SSF158442">
    <property type="entry name" value="DsbB-like"/>
    <property type="match status" value="1"/>
</dbReference>
<reference evidence="9 10" key="1">
    <citation type="journal article" date="2012" name="J. Bacteriol.">
        <title>Complete genome sequences of Methylophaga sp. strain JAM1 and Methylophaga sp. strain JAM7.</title>
        <authorList>
            <person name="Villeneuve C."/>
            <person name="Martineau C."/>
            <person name="Mauffrey F."/>
            <person name="Villemur R."/>
        </authorList>
    </citation>
    <scope>NUCLEOTIDE SEQUENCE [LARGE SCALE GENOMIC DNA]</scope>
    <source>
        <strain evidence="9 10">JAM7</strain>
    </source>
</reference>
<dbReference type="STRING" id="754477.Q7C_630"/>
<dbReference type="PANTHER" id="PTHR36570:SF3">
    <property type="entry name" value="DISULFIDE BOND FORMATION PROTEIN B"/>
    <property type="match status" value="1"/>
</dbReference>
<dbReference type="Pfam" id="PF02600">
    <property type="entry name" value="DsbB"/>
    <property type="match status" value="1"/>
</dbReference>
<keyword evidence="4" id="KW-0813">Transport</keyword>
<evidence type="ECO:0000256" key="7">
    <source>
        <dbReference type="ARBA" id="ARBA00023284"/>
    </source>
</evidence>
<dbReference type="InterPro" id="IPR050183">
    <property type="entry name" value="DsbB"/>
</dbReference>
<evidence type="ECO:0000256" key="6">
    <source>
        <dbReference type="ARBA" id="ARBA00023136"/>
    </source>
</evidence>
<accession>I1YFV8</accession>
<dbReference type="eggNOG" id="COG1495">
    <property type="taxonomic scope" value="Bacteria"/>
</dbReference>
<protein>
    <submittedName>
        <fullName evidence="9">Periplasmic thiol:disulfide oxidoreductase DsbB, required for DsbA reoxidation</fullName>
    </submittedName>
</protein>
<evidence type="ECO:0000256" key="2">
    <source>
        <dbReference type="ARBA" id="ARBA00022475"/>
    </source>
</evidence>
<evidence type="ECO:0000256" key="5">
    <source>
        <dbReference type="ARBA" id="ARBA00022989"/>
    </source>
</evidence>
<dbReference type="PANTHER" id="PTHR36570">
    <property type="entry name" value="DISULFIDE BOND FORMATION PROTEIN B"/>
    <property type="match status" value="1"/>
</dbReference>
<evidence type="ECO:0000256" key="3">
    <source>
        <dbReference type="ARBA" id="ARBA00022692"/>
    </source>
</evidence>
<evidence type="ECO:0000256" key="8">
    <source>
        <dbReference type="SAM" id="Phobius"/>
    </source>
</evidence>
<dbReference type="PATRIC" id="fig|754477.3.peg.622"/>
<dbReference type="InterPro" id="IPR003752">
    <property type="entry name" value="DiS_bond_form_DsbB/BdbC"/>
</dbReference>
<dbReference type="InterPro" id="IPR023380">
    <property type="entry name" value="DsbB-like_sf"/>
</dbReference>
<name>I1YFV8_METFJ</name>
<dbReference type="GO" id="GO:0015035">
    <property type="term" value="F:protein-disulfide reductase activity"/>
    <property type="evidence" value="ECO:0007669"/>
    <property type="project" value="InterPro"/>
</dbReference>
<feature type="transmembrane region" description="Helical" evidence="8">
    <location>
        <begin position="94"/>
        <end position="115"/>
    </location>
</feature>
<keyword evidence="4" id="KW-0249">Electron transport</keyword>
<gene>
    <name evidence="9" type="ordered locus">Q7C_630</name>
</gene>
<keyword evidence="3 8" id="KW-0812">Transmembrane</keyword>
<keyword evidence="10" id="KW-1185">Reference proteome</keyword>
<organism evidence="9 10">
    <name type="scientific">Methylophaga frappieri (strain ATCC BAA-2434 / DSM 25690 / JAM7)</name>
    <dbReference type="NCBI Taxonomy" id="754477"/>
    <lineage>
        <taxon>Bacteria</taxon>
        <taxon>Pseudomonadati</taxon>
        <taxon>Pseudomonadota</taxon>
        <taxon>Gammaproteobacteria</taxon>
        <taxon>Thiotrichales</taxon>
        <taxon>Piscirickettsiaceae</taxon>
        <taxon>Methylophaga</taxon>
    </lineage>
</organism>
<keyword evidence="5 8" id="KW-1133">Transmembrane helix</keyword>
<evidence type="ECO:0000313" key="9">
    <source>
        <dbReference type="EMBL" id="AFJ01801.1"/>
    </source>
</evidence>
<comment type="subcellular location">
    <subcellularLocation>
        <location evidence="1">Cell membrane</location>
        <topology evidence="1">Multi-pass membrane protein</topology>
    </subcellularLocation>
</comment>
<keyword evidence="2" id="KW-1003">Cell membrane</keyword>
<evidence type="ECO:0000256" key="1">
    <source>
        <dbReference type="ARBA" id="ARBA00004651"/>
    </source>
</evidence>
<dbReference type="GO" id="GO:0006457">
    <property type="term" value="P:protein folding"/>
    <property type="evidence" value="ECO:0007669"/>
    <property type="project" value="InterPro"/>
</dbReference>
<keyword evidence="6 8" id="KW-0472">Membrane</keyword>
<feature type="transmembrane region" description="Helical" evidence="8">
    <location>
        <begin position="22"/>
        <end position="43"/>
    </location>
</feature>
<evidence type="ECO:0000256" key="4">
    <source>
        <dbReference type="ARBA" id="ARBA00022982"/>
    </source>
</evidence>
<sequence length="124" mass="13382">MVASGLFLVAFLHHPKHTGTKFYGGLIGITALAGAGVSGWHIWLQNLPPEEVPSCGPGLDFIMGNFPLSEALAMVFSGSGECAEISWQFLGLSIPAWTLLAFIGMLWLVWLAIAASSKQHRRLF</sequence>
<dbReference type="AlphaFoldDB" id="I1YFV8"/>